<sequence length="138" mass="16583">MDTNYSQSEIAKDNDEDTNSLLQALKTIKRCKIEHLENLVVEVYDTSDTNTTYCKLMEKHNTAKAKTGQERDAKWAETREWQKKYEILENNHKDLQRKFDQIYSEIKAMKDKNQMMDNNSKFYQAQLQEKVRWLQEHE</sequence>
<reference evidence="2" key="2">
    <citation type="journal article" date="2021" name="Genome Biol. Evol.">
        <title>Developing a high-quality reference genome for a parasitic bivalve with doubly uniparental inheritance (Bivalvia: Unionida).</title>
        <authorList>
            <person name="Smith C.H."/>
        </authorList>
    </citation>
    <scope>NUCLEOTIDE SEQUENCE</scope>
    <source>
        <strain evidence="2">CHS0354</strain>
        <tissue evidence="2">Mantle</tissue>
    </source>
</reference>
<reference evidence="2" key="1">
    <citation type="journal article" date="2021" name="Genome Biol. Evol.">
        <title>A High-Quality Reference Genome for a Parasitic Bivalve with Doubly Uniparental Inheritance (Bivalvia: Unionida).</title>
        <authorList>
            <person name="Smith C.H."/>
        </authorList>
    </citation>
    <scope>NUCLEOTIDE SEQUENCE</scope>
    <source>
        <strain evidence="2">CHS0354</strain>
    </source>
</reference>
<protein>
    <submittedName>
        <fullName evidence="2">Uncharacterized protein</fullName>
    </submittedName>
</protein>
<feature type="coiled-coil region" evidence="1">
    <location>
        <begin position="78"/>
        <end position="112"/>
    </location>
</feature>
<dbReference type="EMBL" id="JAEAOA010001575">
    <property type="protein sequence ID" value="KAK3602809.1"/>
    <property type="molecule type" value="Genomic_DNA"/>
</dbReference>
<dbReference type="Proteomes" id="UP001195483">
    <property type="component" value="Unassembled WGS sequence"/>
</dbReference>
<keyword evidence="1" id="KW-0175">Coiled coil</keyword>
<name>A0AAE0T3R2_9BIVA</name>
<proteinExistence type="predicted"/>
<accession>A0AAE0T3R2</accession>
<reference evidence="2" key="3">
    <citation type="submission" date="2023-05" db="EMBL/GenBank/DDBJ databases">
        <authorList>
            <person name="Smith C.H."/>
        </authorList>
    </citation>
    <scope>NUCLEOTIDE SEQUENCE</scope>
    <source>
        <strain evidence="2">CHS0354</strain>
        <tissue evidence="2">Mantle</tissue>
    </source>
</reference>
<evidence type="ECO:0000313" key="2">
    <source>
        <dbReference type="EMBL" id="KAK3602809.1"/>
    </source>
</evidence>
<keyword evidence="3" id="KW-1185">Reference proteome</keyword>
<comment type="caution">
    <text evidence="2">The sequence shown here is derived from an EMBL/GenBank/DDBJ whole genome shotgun (WGS) entry which is preliminary data.</text>
</comment>
<gene>
    <name evidence="2" type="ORF">CHS0354_026360</name>
</gene>
<dbReference type="AlphaFoldDB" id="A0AAE0T3R2"/>
<evidence type="ECO:0000313" key="3">
    <source>
        <dbReference type="Proteomes" id="UP001195483"/>
    </source>
</evidence>
<organism evidence="2 3">
    <name type="scientific">Potamilus streckersoni</name>
    <dbReference type="NCBI Taxonomy" id="2493646"/>
    <lineage>
        <taxon>Eukaryota</taxon>
        <taxon>Metazoa</taxon>
        <taxon>Spiralia</taxon>
        <taxon>Lophotrochozoa</taxon>
        <taxon>Mollusca</taxon>
        <taxon>Bivalvia</taxon>
        <taxon>Autobranchia</taxon>
        <taxon>Heteroconchia</taxon>
        <taxon>Palaeoheterodonta</taxon>
        <taxon>Unionida</taxon>
        <taxon>Unionoidea</taxon>
        <taxon>Unionidae</taxon>
        <taxon>Ambleminae</taxon>
        <taxon>Lampsilini</taxon>
        <taxon>Potamilus</taxon>
    </lineage>
</organism>
<evidence type="ECO:0000256" key="1">
    <source>
        <dbReference type="SAM" id="Coils"/>
    </source>
</evidence>